<evidence type="ECO:0000256" key="2">
    <source>
        <dbReference type="ARBA" id="ARBA00022448"/>
    </source>
</evidence>
<dbReference type="AlphaFoldDB" id="S3N4E6"/>
<evidence type="ECO:0000313" key="8">
    <source>
        <dbReference type="EMBL" id="EPF74672.1"/>
    </source>
</evidence>
<evidence type="ECO:0000256" key="6">
    <source>
        <dbReference type="SAM" id="Phobius"/>
    </source>
</evidence>
<accession>S3N4E6</accession>
<keyword evidence="5 6" id="KW-0472">Membrane</keyword>
<feature type="transmembrane region" description="Helical" evidence="6">
    <location>
        <begin position="258"/>
        <end position="282"/>
    </location>
</feature>
<dbReference type="InterPro" id="IPR011701">
    <property type="entry name" value="MFS"/>
</dbReference>
<dbReference type="CDD" id="cd17321">
    <property type="entry name" value="MFS_MMR_MDR_like"/>
    <property type="match status" value="1"/>
</dbReference>
<evidence type="ECO:0000256" key="5">
    <source>
        <dbReference type="ARBA" id="ARBA00023136"/>
    </source>
</evidence>
<feature type="transmembrane region" description="Helical" evidence="6">
    <location>
        <begin position="294"/>
        <end position="314"/>
    </location>
</feature>
<reference evidence="8 9" key="1">
    <citation type="submission" date="2013-06" db="EMBL/GenBank/DDBJ databases">
        <title>The Genome Sequence of Acinetobacter rudis CIP 110305.</title>
        <authorList>
            <consortium name="The Broad Institute Genome Sequencing Platform"/>
            <consortium name="The Broad Institute Genome Sequencing Center for Infectious Disease"/>
            <person name="Cerqueira G."/>
            <person name="Feldgarden M."/>
            <person name="Courvalin P."/>
            <person name="Perichon B."/>
            <person name="Grillot-Courvalin C."/>
            <person name="Clermont D."/>
            <person name="Rocha E."/>
            <person name="Yoon E.-J."/>
            <person name="Nemec A."/>
            <person name="Young S.K."/>
            <person name="Zeng Q."/>
            <person name="Gargeya S."/>
            <person name="Fitzgerald M."/>
            <person name="Abouelleil A."/>
            <person name="Alvarado L."/>
            <person name="Berlin A.M."/>
            <person name="Chapman S.B."/>
            <person name="Dewar J."/>
            <person name="Goldberg J."/>
            <person name="Griggs A."/>
            <person name="Gujja S."/>
            <person name="Hansen M."/>
            <person name="Howarth C."/>
            <person name="Imamovic A."/>
            <person name="Larimer J."/>
            <person name="McCowan C."/>
            <person name="Murphy C."/>
            <person name="Pearson M."/>
            <person name="Priest M."/>
            <person name="Roberts A."/>
            <person name="Saif S."/>
            <person name="Shea T."/>
            <person name="Sykes S."/>
            <person name="Wortman J."/>
            <person name="Nusbaum C."/>
            <person name="Birren B."/>
        </authorList>
    </citation>
    <scope>NUCLEOTIDE SEQUENCE [LARGE SCALE GENOMIC DNA]</scope>
    <source>
        <strain evidence="8 9">CIP 110305</strain>
    </source>
</reference>
<keyword evidence="3 6" id="KW-0812">Transmembrane</keyword>
<feature type="transmembrane region" description="Helical" evidence="6">
    <location>
        <begin position="101"/>
        <end position="121"/>
    </location>
</feature>
<evidence type="ECO:0000256" key="1">
    <source>
        <dbReference type="ARBA" id="ARBA00004141"/>
    </source>
</evidence>
<feature type="transmembrane region" description="Helical" evidence="6">
    <location>
        <begin position="192"/>
        <end position="210"/>
    </location>
</feature>
<name>S3N4E6_9GAMM</name>
<dbReference type="InterPro" id="IPR020846">
    <property type="entry name" value="MFS_dom"/>
</dbReference>
<dbReference type="OrthoDB" id="9812221at2"/>
<dbReference type="PANTHER" id="PTHR42718:SF9">
    <property type="entry name" value="MAJOR FACILITATOR SUPERFAMILY MULTIDRUG TRANSPORTER MFSC"/>
    <property type="match status" value="1"/>
</dbReference>
<keyword evidence="2" id="KW-0813">Transport</keyword>
<gene>
    <name evidence="8" type="ORF">F945_01439</name>
</gene>
<dbReference type="HOGENOM" id="CLU_000960_28_3_6"/>
<dbReference type="PROSITE" id="PS50850">
    <property type="entry name" value="MFS"/>
    <property type="match status" value="1"/>
</dbReference>
<feature type="transmembrane region" description="Helical" evidence="6">
    <location>
        <begin position="321"/>
        <end position="340"/>
    </location>
</feature>
<dbReference type="GO" id="GO:0022857">
    <property type="term" value="F:transmembrane transporter activity"/>
    <property type="evidence" value="ECO:0007669"/>
    <property type="project" value="InterPro"/>
</dbReference>
<dbReference type="Gene3D" id="1.20.1720.10">
    <property type="entry name" value="Multidrug resistance protein D"/>
    <property type="match status" value="1"/>
</dbReference>
<dbReference type="RefSeq" id="WP_016655848.1">
    <property type="nucleotide sequence ID" value="NZ_KE340352.1"/>
</dbReference>
<feature type="transmembrane region" description="Helical" evidence="6">
    <location>
        <begin position="418"/>
        <end position="440"/>
    </location>
</feature>
<protein>
    <recommendedName>
        <fullName evidence="7">Major facilitator superfamily (MFS) profile domain-containing protein</fullName>
    </recommendedName>
</protein>
<evidence type="ECO:0000259" key="7">
    <source>
        <dbReference type="PROSITE" id="PS50850"/>
    </source>
</evidence>
<evidence type="ECO:0000256" key="4">
    <source>
        <dbReference type="ARBA" id="ARBA00022989"/>
    </source>
</evidence>
<feature type="transmembrane region" description="Helical" evidence="6">
    <location>
        <begin position="72"/>
        <end position="89"/>
    </location>
</feature>
<dbReference type="eggNOG" id="COG0477">
    <property type="taxonomic scope" value="Bacteria"/>
</dbReference>
<keyword evidence="9" id="KW-1185">Reference proteome</keyword>
<feature type="transmembrane region" description="Helical" evidence="6">
    <location>
        <begin position="222"/>
        <end position="238"/>
    </location>
</feature>
<dbReference type="SUPFAM" id="SSF103473">
    <property type="entry name" value="MFS general substrate transporter"/>
    <property type="match status" value="1"/>
</dbReference>
<dbReference type="Gene3D" id="1.20.1250.20">
    <property type="entry name" value="MFS general substrate transporter like domains"/>
    <property type="match status" value="1"/>
</dbReference>
<dbReference type="InterPro" id="IPR036259">
    <property type="entry name" value="MFS_trans_sf"/>
</dbReference>
<dbReference type="Pfam" id="PF07690">
    <property type="entry name" value="MFS_1"/>
    <property type="match status" value="1"/>
</dbReference>
<feature type="domain" description="Major facilitator superfamily (MFS) profile" evidence="7">
    <location>
        <begin position="6"/>
        <end position="442"/>
    </location>
</feature>
<evidence type="ECO:0000256" key="3">
    <source>
        <dbReference type="ARBA" id="ARBA00022692"/>
    </source>
</evidence>
<dbReference type="PATRIC" id="fig|421052.3.peg.1398"/>
<dbReference type="EMBL" id="ATGI01000017">
    <property type="protein sequence ID" value="EPF74672.1"/>
    <property type="molecule type" value="Genomic_DNA"/>
</dbReference>
<dbReference type="GO" id="GO:0016020">
    <property type="term" value="C:membrane"/>
    <property type="evidence" value="ECO:0007669"/>
    <property type="project" value="UniProtKB-SubCell"/>
</dbReference>
<dbReference type="STRING" id="632955.GCA_000829675_00688"/>
<feature type="transmembrane region" description="Helical" evidence="6">
    <location>
        <begin position="394"/>
        <end position="412"/>
    </location>
</feature>
<comment type="caution">
    <text evidence="8">The sequence shown here is derived from an EMBL/GenBank/DDBJ whole genome shotgun (WGS) entry which is preliminary data.</text>
</comment>
<dbReference type="PANTHER" id="PTHR42718">
    <property type="entry name" value="MAJOR FACILITATOR SUPERFAMILY MULTIDRUG TRANSPORTER MFSC"/>
    <property type="match status" value="1"/>
</dbReference>
<keyword evidence="4 6" id="KW-1133">Transmembrane helix</keyword>
<comment type="subcellular location">
    <subcellularLocation>
        <location evidence="1">Membrane</location>
        <topology evidence="1">Multi-pass membrane protein</topology>
    </subcellularLocation>
</comment>
<dbReference type="Proteomes" id="UP000014568">
    <property type="component" value="Unassembled WGS sequence"/>
</dbReference>
<feature type="transmembrane region" description="Helical" evidence="6">
    <location>
        <begin position="160"/>
        <end position="180"/>
    </location>
</feature>
<sequence length="444" mass="47933">MRKILAISTLIIGSALATLDISAVNIALPTISQHLNITAEQSIWITSSYQLAMVAMLLPLSALGDRIGHKNIYLIGLLLFVFASLLSGLSNSILTLALARFVQGVGAAGILSVSTALFRMIFSAEQMGRAQGLNAFTVAVFFSIGPVLTSLILLIADWHWLFLINIPFGLLAASMAYFCLPYNDAMTINSFNYTNALLLIIMLMSGVYGITEFSHATSGLKFLNYIVISLLCLVILIWRERLDLNPLFPVDLLRIPYFCISVITSIFSYIAQGIAFIAIPFLLHEYLGRTVIEIGLLFTPWPVMNAMIAPLAGYFADKMSVSLLCCVGLIILALGLGEIAQLESDATNWNVGWKLAICGFGFGLFQSPNLKALSLSAPLSRMGSASGMIPTARLLGLALGSALIATCLGFDPRHGVTIGLWFGVVFAVLGAVMSALRLGLRNYF</sequence>
<feature type="transmembrane region" description="Helical" evidence="6">
    <location>
        <begin position="133"/>
        <end position="154"/>
    </location>
</feature>
<organism evidence="8 9">
    <name type="scientific">Acinetobacter rudis CIP 110305</name>
    <dbReference type="NCBI Taxonomy" id="421052"/>
    <lineage>
        <taxon>Bacteria</taxon>
        <taxon>Pseudomonadati</taxon>
        <taxon>Pseudomonadota</taxon>
        <taxon>Gammaproteobacteria</taxon>
        <taxon>Moraxellales</taxon>
        <taxon>Moraxellaceae</taxon>
        <taxon>Acinetobacter</taxon>
    </lineage>
</organism>
<feature type="transmembrane region" description="Helical" evidence="6">
    <location>
        <begin position="41"/>
        <end position="60"/>
    </location>
</feature>
<proteinExistence type="predicted"/>
<evidence type="ECO:0000313" key="9">
    <source>
        <dbReference type="Proteomes" id="UP000014568"/>
    </source>
</evidence>